<protein>
    <submittedName>
        <fullName evidence="3">Ankyrin repeat domain-containing protein</fullName>
    </submittedName>
</protein>
<proteinExistence type="predicted"/>
<dbReference type="Pfam" id="PF12796">
    <property type="entry name" value="Ank_2"/>
    <property type="match status" value="3"/>
</dbReference>
<dbReference type="InterPro" id="IPR002110">
    <property type="entry name" value="Ankyrin_rpt"/>
</dbReference>
<dbReference type="PANTHER" id="PTHR24198">
    <property type="entry name" value="ANKYRIN REPEAT AND PROTEIN KINASE DOMAIN-CONTAINING PROTEIN"/>
    <property type="match status" value="1"/>
</dbReference>
<name>A0A7D3USG5_9VIRU</name>
<dbReference type="Proteomes" id="UP001162001">
    <property type="component" value="Segment"/>
</dbReference>
<evidence type="ECO:0000256" key="1">
    <source>
        <dbReference type="ARBA" id="ARBA00022737"/>
    </source>
</evidence>
<sequence length="649" mass="74389">MEFLEPSKIDFTSCGNTNIVYCRDDFRSEIEHAYQNELQKRSEETEHFAHIRRTTQLLYNCTTLEQLVTSGAEIDFHKIFKEGSHQLISDIVTNKFNQLLSDSNIKHINDYFIDIVKRGFDTKILNAFVQYVNINYQDTNGNTPLMYICINGNNGLLEWILNINNIDVSLTNDKGMNALMLSIEKCHFNCANILSNYIKYKCNDDTKNTIVNQHTIARETSISIALEKSHNQLINLCLSLGVNVNTYNLSGNCPLYHTIENNNEEIFNLLINAENTDVNLQDFNGTTLLMYASTKLNKVFFDKLLAHKNININLVDNEGRNILTYILYNKYNGKTTPNSIGSLFDGKFASYPACYDPNNVQLFDVNNTKKNMETIYLKTISLLLERNIDVNKPDMYNNTPLNYAINNKDQQAFRLIVNSKQFDPNFVNSDGKTYLMMLFDLINNNSRKDNVYVAQDEHFMPYSISNGTSIGKLSSIKPVTQNNSNKNNADQQYLSFFVQLLQHPLIDINITDYYGNTILLYVCNTNNLILLKSLLANNTVNINLHNYLGETPLSNAVKSKHWNIVGELLKAGVISDVQNNWFDSKESECIYQNLVKNYAPKQQLPINEPKNQTVVKEHVKESENQTVIIVEKLPEKIVEPAPTKKGWFF</sequence>
<dbReference type="PANTHER" id="PTHR24198:SF165">
    <property type="entry name" value="ANKYRIN REPEAT-CONTAINING PROTEIN-RELATED"/>
    <property type="match status" value="1"/>
</dbReference>
<evidence type="ECO:0000313" key="4">
    <source>
        <dbReference type="Proteomes" id="UP001162001"/>
    </source>
</evidence>
<keyword evidence="2" id="KW-0040">ANK repeat</keyword>
<evidence type="ECO:0000313" key="3">
    <source>
        <dbReference type="EMBL" id="QKF93550.1"/>
    </source>
</evidence>
<reference evidence="3 4" key="1">
    <citation type="submission" date="2020-04" db="EMBL/GenBank/DDBJ databases">
        <title>Advantages and limits of metagenomic assembly and binning of a giant virus.</title>
        <authorList>
            <person name="Schulz F."/>
            <person name="Andreani J."/>
            <person name="Francis R."/>
            <person name="Boudjemaa H."/>
            <person name="Bou Khalil J.Y."/>
            <person name="Lee J."/>
            <person name="La Scola B."/>
            <person name="Woyke T."/>
        </authorList>
    </citation>
    <scope>NUCLEOTIDE SEQUENCE [LARGE SCALE GENOMIC DNA]</scope>
    <source>
        <strain evidence="3 4">FV1/VV64</strain>
    </source>
</reference>
<evidence type="ECO:0000256" key="2">
    <source>
        <dbReference type="ARBA" id="ARBA00023043"/>
    </source>
</evidence>
<dbReference type="SMART" id="SM00248">
    <property type="entry name" value="ANK"/>
    <property type="match status" value="8"/>
</dbReference>
<dbReference type="EMBL" id="MT418680">
    <property type="protein sequence ID" value="QKF93550.1"/>
    <property type="molecule type" value="Genomic_DNA"/>
</dbReference>
<dbReference type="PROSITE" id="PS50088">
    <property type="entry name" value="ANK_REPEAT"/>
    <property type="match status" value="1"/>
</dbReference>
<organism evidence="3 4">
    <name type="scientific">Fadolivirus FV1/VV64</name>
    <dbReference type="NCBI Taxonomy" id="3070911"/>
    <lineage>
        <taxon>Viruses</taxon>
        <taxon>Varidnaviria</taxon>
        <taxon>Bamfordvirae</taxon>
        <taxon>Nucleocytoviricota</taxon>
        <taxon>Megaviricetes</taxon>
        <taxon>Imitervirales</taxon>
        <taxon>Mimiviridae</taxon>
        <taxon>Klosneuvirinae</taxon>
        <taxon>Fadolivirus</taxon>
        <taxon>Fadolivirus algeromassiliense</taxon>
    </lineage>
</organism>
<gene>
    <name evidence="3" type="ORF">Fadolivirus_1_92</name>
</gene>
<dbReference type="SUPFAM" id="SSF48403">
    <property type="entry name" value="Ankyrin repeat"/>
    <property type="match status" value="2"/>
</dbReference>
<dbReference type="InterPro" id="IPR036770">
    <property type="entry name" value="Ankyrin_rpt-contain_sf"/>
</dbReference>
<accession>A0A7D3USG5</accession>
<keyword evidence="1" id="KW-0677">Repeat</keyword>
<dbReference type="Gene3D" id="1.25.40.20">
    <property type="entry name" value="Ankyrin repeat-containing domain"/>
    <property type="match status" value="3"/>
</dbReference>
<keyword evidence="4" id="KW-1185">Reference proteome</keyword>